<feature type="compositionally biased region" description="Basic and acidic residues" evidence="1">
    <location>
        <begin position="451"/>
        <end position="465"/>
    </location>
</feature>
<feature type="transmembrane region" description="Helical" evidence="2">
    <location>
        <begin position="282"/>
        <end position="305"/>
    </location>
</feature>
<keyword evidence="2" id="KW-0812">Transmembrane</keyword>
<dbReference type="EMBL" id="SDOX01000122">
    <property type="protein sequence ID" value="TFJ81888.1"/>
    <property type="molecule type" value="Genomic_DNA"/>
</dbReference>
<keyword evidence="2" id="KW-0472">Membrane</keyword>
<dbReference type="Proteomes" id="UP000355283">
    <property type="component" value="Unassembled WGS sequence"/>
</dbReference>
<feature type="compositionally biased region" description="Basic and acidic residues" evidence="1">
    <location>
        <begin position="228"/>
        <end position="237"/>
    </location>
</feature>
<reference evidence="3 4" key="1">
    <citation type="submission" date="2019-01" db="EMBL/GenBank/DDBJ databases">
        <title>Nuclear Genome Assembly of the Microalgal Biofuel strain Nannochloropsis salina CCMP1776.</title>
        <authorList>
            <person name="Hovde B."/>
        </authorList>
    </citation>
    <scope>NUCLEOTIDE SEQUENCE [LARGE SCALE GENOMIC DNA]</scope>
    <source>
        <strain evidence="3 4">CCMP1776</strain>
    </source>
</reference>
<feature type="transmembrane region" description="Helical" evidence="2">
    <location>
        <begin position="86"/>
        <end position="104"/>
    </location>
</feature>
<feature type="transmembrane region" description="Helical" evidence="2">
    <location>
        <begin position="146"/>
        <end position="165"/>
    </location>
</feature>
<evidence type="ECO:0008006" key="5">
    <source>
        <dbReference type="Google" id="ProtNLM"/>
    </source>
</evidence>
<evidence type="ECO:0000256" key="1">
    <source>
        <dbReference type="SAM" id="MobiDB-lite"/>
    </source>
</evidence>
<sequence>MLCTVYEDRPLENADVISPPQGREKPSATTKPIPYWSITRLSLPAGSACLLLTFLLHSTHTSVLTWILSSPPSSTFPQGGSSPTSFLAAATIFALPFAFYLHRADLGRLCEVQVKGWWALVAVTVFGPLLTSRLLLAGLVQTNVPVTSVLSRVDILVLLICHTWADRASSRVSRRWSFLSDGSSAMGREGQAEDEQEEQEVGQKAAAAETETTRGKSQCPLPLNDSLGEERRLSSPLRDPREGWWLGSGVLLLLLGAVLSFLTSDPEGQGDNKGIDTQPTGALISLPAFQGRACLVLSALCFALAQELTRMYLSTVPAGLCAVGRLCLAGLGFHLLAWAESGGSALASIYEPWLWLTLVGYGPFFLWGLHYLWFESLTALASASPSFPTSPPSSSCSSPGNPFLFLAFSCSLVVELFWSRLLLATRVTMVESVSAALTLTGCLCLWKKGAGGRERGRGREGGREGEELEGGGRGG</sequence>
<protein>
    <recommendedName>
        <fullName evidence="5">EamA domain-containing protein</fullName>
    </recommendedName>
</protein>
<dbReference type="OrthoDB" id="10382388at2759"/>
<evidence type="ECO:0000313" key="4">
    <source>
        <dbReference type="Proteomes" id="UP000355283"/>
    </source>
</evidence>
<feature type="transmembrane region" description="Helical" evidence="2">
    <location>
        <begin position="116"/>
        <end position="140"/>
    </location>
</feature>
<keyword evidence="2" id="KW-1133">Transmembrane helix</keyword>
<feature type="region of interest" description="Disordered" evidence="1">
    <location>
        <begin position="182"/>
        <end position="237"/>
    </location>
</feature>
<keyword evidence="4" id="KW-1185">Reference proteome</keyword>
<gene>
    <name evidence="3" type="ORF">NSK_007135</name>
</gene>
<name>A0A4D9CZU6_9STRA</name>
<feature type="transmembrane region" description="Helical" evidence="2">
    <location>
        <begin position="243"/>
        <end position="262"/>
    </location>
</feature>
<evidence type="ECO:0000256" key="2">
    <source>
        <dbReference type="SAM" id="Phobius"/>
    </source>
</evidence>
<dbReference type="AlphaFoldDB" id="A0A4D9CZU6"/>
<proteinExistence type="predicted"/>
<feature type="region of interest" description="Disordered" evidence="1">
    <location>
        <begin position="450"/>
        <end position="475"/>
    </location>
</feature>
<evidence type="ECO:0000313" key="3">
    <source>
        <dbReference type="EMBL" id="TFJ81888.1"/>
    </source>
</evidence>
<accession>A0A4D9CZU6</accession>
<feature type="transmembrane region" description="Helical" evidence="2">
    <location>
        <begin position="41"/>
        <end position="66"/>
    </location>
</feature>
<feature type="transmembrane region" description="Helical" evidence="2">
    <location>
        <begin position="312"/>
        <end position="333"/>
    </location>
</feature>
<comment type="caution">
    <text evidence="3">The sequence shown here is derived from an EMBL/GenBank/DDBJ whole genome shotgun (WGS) entry which is preliminary data.</text>
</comment>
<feature type="transmembrane region" description="Helical" evidence="2">
    <location>
        <begin position="353"/>
        <end position="374"/>
    </location>
</feature>
<organism evidence="3 4">
    <name type="scientific">Nannochloropsis salina CCMP1776</name>
    <dbReference type="NCBI Taxonomy" id="1027361"/>
    <lineage>
        <taxon>Eukaryota</taxon>
        <taxon>Sar</taxon>
        <taxon>Stramenopiles</taxon>
        <taxon>Ochrophyta</taxon>
        <taxon>Eustigmatophyceae</taxon>
        <taxon>Eustigmatales</taxon>
        <taxon>Monodopsidaceae</taxon>
        <taxon>Microchloropsis</taxon>
        <taxon>Microchloropsis salina</taxon>
    </lineage>
</organism>